<name>A0A2T4AEA3_TRIHA</name>
<sequence length="160" mass="17546">MQIEASGVETCAQCSKGPQYPNSIEPVSVERMFACCQRRNKHCIHVDGTVLAVPAVSSIPNAEYCSHVISTICRHPFRDPATDVLRNIYSFHALMPRAGIGLIKPLPVGFRPTSVLLPYCSITSVSCGQMDSIQSVTERLMARDAAPQAFPDLDSIYIYT</sequence>
<gene>
    <name evidence="1" type="ORF">M431DRAFT_399345</name>
</gene>
<evidence type="ECO:0000313" key="1">
    <source>
        <dbReference type="EMBL" id="PTB55376.1"/>
    </source>
</evidence>
<dbReference type="EMBL" id="KZ679679">
    <property type="protein sequence ID" value="PTB55376.1"/>
    <property type="molecule type" value="Genomic_DNA"/>
</dbReference>
<dbReference type="Proteomes" id="UP000241690">
    <property type="component" value="Unassembled WGS sequence"/>
</dbReference>
<dbReference type="AlphaFoldDB" id="A0A2T4AEA3"/>
<dbReference type="GeneID" id="36623427"/>
<evidence type="ECO:0000313" key="2">
    <source>
        <dbReference type="Proteomes" id="UP000241690"/>
    </source>
</evidence>
<keyword evidence="2" id="KW-1185">Reference proteome</keyword>
<organism evidence="1 2">
    <name type="scientific">Trichoderma harzianum CBS 226.95</name>
    <dbReference type="NCBI Taxonomy" id="983964"/>
    <lineage>
        <taxon>Eukaryota</taxon>
        <taxon>Fungi</taxon>
        <taxon>Dikarya</taxon>
        <taxon>Ascomycota</taxon>
        <taxon>Pezizomycotina</taxon>
        <taxon>Sordariomycetes</taxon>
        <taxon>Hypocreomycetidae</taxon>
        <taxon>Hypocreales</taxon>
        <taxon>Hypocreaceae</taxon>
        <taxon>Trichoderma</taxon>
    </lineage>
</organism>
<dbReference type="RefSeq" id="XP_024775053.1">
    <property type="nucleotide sequence ID" value="XM_024914861.1"/>
</dbReference>
<reference evidence="1 2" key="1">
    <citation type="submission" date="2016-07" db="EMBL/GenBank/DDBJ databases">
        <title>Multiple horizontal gene transfer events from other fungi enriched the ability of initially mycotrophic Trichoderma (Ascomycota) to feed on dead plant biomass.</title>
        <authorList>
            <consortium name="DOE Joint Genome Institute"/>
            <person name="Aerts A."/>
            <person name="Atanasova L."/>
            <person name="Chenthamara K."/>
            <person name="Zhang J."/>
            <person name="Grujic M."/>
            <person name="Henrissat B."/>
            <person name="Kuo A."/>
            <person name="Salamov A."/>
            <person name="Lipzen A."/>
            <person name="Labutti K."/>
            <person name="Barry K."/>
            <person name="Miao Y."/>
            <person name="Rahimi M.J."/>
            <person name="Shen Q."/>
            <person name="Grigoriev I.V."/>
            <person name="Kubicek C.P."/>
            <person name="Druzhinina I.S."/>
        </authorList>
    </citation>
    <scope>NUCLEOTIDE SEQUENCE [LARGE SCALE GENOMIC DNA]</scope>
    <source>
        <strain evidence="1 2">CBS 226.95</strain>
    </source>
</reference>
<protein>
    <submittedName>
        <fullName evidence="1">Uncharacterized protein</fullName>
    </submittedName>
</protein>
<accession>A0A2T4AEA3</accession>
<proteinExistence type="predicted"/>